<keyword evidence="8" id="KW-1185">Reference proteome</keyword>
<feature type="transmembrane region" description="Helical" evidence="6">
    <location>
        <begin position="32"/>
        <end position="51"/>
    </location>
</feature>
<evidence type="ECO:0000313" key="7">
    <source>
        <dbReference type="EMBL" id="CDJ68860.1"/>
    </source>
</evidence>
<name>U6N4J4_9EIME</name>
<keyword evidence="4 6" id="KW-1133">Transmembrane helix</keyword>
<dbReference type="Proteomes" id="UP000030754">
    <property type="component" value="Unassembled WGS sequence"/>
</dbReference>
<dbReference type="GO" id="GO:0016020">
    <property type="term" value="C:membrane"/>
    <property type="evidence" value="ECO:0007669"/>
    <property type="project" value="UniProtKB-SubCell"/>
</dbReference>
<evidence type="ECO:0000256" key="6">
    <source>
        <dbReference type="RuleBase" id="RU004379"/>
    </source>
</evidence>
<feature type="transmembrane region" description="Helical" evidence="6">
    <location>
        <begin position="149"/>
        <end position="169"/>
    </location>
</feature>
<proteinExistence type="inferred from homology"/>
<keyword evidence="3 6" id="KW-0812">Transmembrane</keyword>
<dbReference type="RefSeq" id="XP_013437327.1">
    <property type="nucleotide sequence ID" value="XM_013581873.1"/>
</dbReference>
<evidence type="ECO:0000256" key="5">
    <source>
        <dbReference type="ARBA" id="ARBA00023136"/>
    </source>
</evidence>
<dbReference type="GeneID" id="25476065"/>
<dbReference type="PANTHER" id="PTHR23291">
    <property type="entry name" value="BAX INHIBITOR-RELATED"/>
    <property type="match status" value="1"/>
</dbReference>
<evidence type="ECO:0000256" key="1">
    <source>
        <dbReference type="ARBA" id="ARBA00004141"/>
    </source>
</evidence>
<sequence>MEAFGVLGAAAVPARSLLDFSPLSNLQKKHLAKIYAALTSNVLATALGVYVHLNFFALPNFLALLLSLACVLALSFSSQKAHAESKMLTGERALYFGGFGFLNGMLAGSYLAAVHFYVGPQVVPAAFLASVAIFCCLSAAALVAKQRSYLYLGSILGSAITYLSLASLANIFLRLQLLNDVLLWGGLFMYLGFVVYDTQLAVAQFDAGNRDYLLQAVQFYINFISIFLRLVAILSERQEETNRRKREERR</sequence>
<organism evidence="7 8">
    <name type="scientific">Eimeria necatrix</name>
    <dbReference type="NCBI Taxonomy" id="51315"/>
    <lineage>
        <taxon>Eukaryota</taxon>
        <taxon>Sar</taxon>
        <taxon>Alveolata</taxon>
        <taxon>Apicomplexa</taxon>
        <taxon>Conoidasida</taxon>
        <taxon>Coccidia</taxon>
        <taxon>Eucoccidiorida</taxon>
        <taxon>Eimeriorina</taxon>
        <taxon>Eimeriidae</taxon>
        <taxon>Eimeria</taxon>
    </lineage>
</organism>
<feature type="transmembrane region" description="Helical" evidence="6">
    <location>
        <begin position="217"/>
        <end position="235"/>
    </location>
</feature>
<dbReference type="InterPro" id="IPR006214">
    <property type="entry name" value="Bax_inhibitor_1-related"/>
</dbReference>
<dbReference type="OrthoDB" id="1277691at2759"/>
<dbReference type="AlphaFoldDB" id="U6N4J4"/>
<dbReference type="EMBL" id="HG725607">
    <property type="protein sequence ID" value="CDJ68860.1"/>
    <property type="molecule type" value="Genomic_DNA"/>
</dbReference>
<feature type="transmembrane region" description="Helical" evidence="6">
    <location>
        <begin position="125"/>
        <end position="143"/>
    </location>
</feature>
<evidence type="ECO:0000256" key="3">
    <source>
        <dbReference type="ARBA" id="ARBA00022692"/>
    </source>
</evidence>
<feature type="transmembrane region" description="Helical" evidence="6">
    <location>
        <begin position="96"/>
        <end position="118"/>
    </location>
</feature>
<evidence type="ECO:0000256" key="4">
    <source>
        <dbReference type="ARBA" id="ARBA00022989"/>
    </source>
</evidence>
<accession>U6N4J4</accession>
<comment type="subcellular location">
    <subcellularLocation>
        <location evidence="1">Membrane</location>
        <topology evidence="1">Multi-pass membrane protein</topology>
    </subcellularLocation>
</comment>
<reference evidence="7" key="2">
    <citation type="submission" date="2013-10" db="EMBL/GenBank/DDBJ databases">
        <authorList>
            <person name="Aslett M."/>
        </authorList>
    </citation>
    <scope>NUCLEOTIDE SEQUENCE [LARGE SCALE GENOMIC DNA]</scope>
    <source>
        <strain evidence="7">Houghton</strain>
    </source>
</reference>
<comment type="similarity">
    <text evidence="2 6">Belongs to the BI1 family.</text>
</comment>
<dbReference type="PANTHER" id="PTHR23291:SF32">
    <property type="entry name" value="BAX INHIBITOR 1"/>
    <property type="match status" value="1"/>
</dbReference>
<gene>
    <name evidence="7" type="ORF">ENH_00059250</name>
</gene>
<dbReference type="VEuPathDB" id="ToxoDB:ENH_00059250"/>
<protein>
    <submittedName>
        <fullName evidence="7">Bax inhibitor 1, related</fullName>
    </submittedName>
</protein>
<keyword evidence="5 6" id="KW-0472">Membrane</keyword>
<dbReference type="Pfam" id="PF01027">
    <property type="entry name" value="Bax1-I"/>
    <property type="match status" value="1"/>
</dbReference>
<feature type="transmembrane region" description="Helical" evidence="6">
    <location>
        <begin position="58"/>
        <end position="76"/>
    </location>
</feature>
<evidence type="ECO:0000313" key="8">
    <source>
        <dbReference type="Proteomes" id="UP000030754"/>
    </source>
</evidence>
<feature type="transmembrane region" description="Helical" evidence="6">
    <location>
        <begin position="181"/>
        <end position="205"/>
    </location>
</feature>
<evidence type="ECO:0000256" key="2">
    <source>
        <dbReference type="ARBA" id="ARBA00010350"/>
    </source>
</evidence>
<reference evidence="7" key="1">
    <citation type="submission" date="2013-10" db="EMBL/GenBank/DDBJ databases">
        <title>Genomic analysis of the causative agents of coccidiosis in chickens.</title>
        <authorList>
            <person name="Reid A.J."/>
            <person name="Blake D."/>
            <person name="Billington K."/>
            <person name="Browne H."/>
            <person name="Dunn M."/>
            <person name="Hung S."/>
            <person name="Kawahara F."/>
            <person name="Miranda-Saavedra D."/>
            <person name="Mourier T."/>
            <person name="Nagra H."/>
            <person name="Otto T.D."/>
            <person name="Rawlings N."/>
            <person name="Sanchez A."/>
            <person name="Sanders M."/>
            <person name="Subramaniam C."/>
            <person name="Tay Y."/>
            <person name="Dear P."/>
            <person name="Doerig C."/>
            <person name="Gruber A."/>
            <person name="Parkinson J."/>
            <person name="Shirley M."/>
            <person name="Wan K.L."/>
            <person name="Berriman M."/>
            <person name="Tomley F."/>
            <person name="Pain A."/>
        </authorList>
    </citation>
    <scope>NUCLEOTIDE SEQUENCE [LARGE SCALE GENOMIC DNA]</scope>
    <source>
        <strain evidence="7">Houghton</strain>
    </source>
</reference>